<proteinExistence type="predicted"/>
<evidence type="ECO:0000313" key="1">
    <source>
        <dbReference type="EMBL" id="KZV50136.1"/>
    </source>
</evidence>
<dbReference type="AlphaFoldDB" id="A0A2Z7CZ39"/>
<dbReference type="EMBL" id="KQ992540">
    <property type="protein sequence ID" value="KZV50136.1"/>
    <property type="molecule type" value="Genomic_DNA"/>
</dbReference>
<sequence length="151" mass="16304">MHMRARAQPHDKPAHSLRTAADSWPLLHVRLSHMAGRCSREVARCWTRRSCTLVAHQADAPCTMVADDARTGCALDSANPHTAALEISRDFEELGAAVQRAGRGRAQQRRRTMAHDCAAHVAAACVALRYAISMVAPPPAGHRSGEVPALS</sequence>
<protein>
    <submittedName>
        <fullName evidence="1">Uncharacterized protein</fullName>
    </submittedName>
</protein>
<keyword evidence="2" id="KW-1185">Reference proteome</keyword>
<accession>A0A2Z7CZ39</accession>
<reference evidence="1 2" key="1">
    <citation type="journal article" date="2015" name="Proc. Natl. Acad. Sci. U.S.A.">
        <title>The resurrection genome of Boea hygrometrica: A blueprint for survival of dehydration.</title>
        <authorList>
            <person name="Xiao L."/>
            <person name="Yang G."/>
            <person name="Zhang L."/>
            <person name="Yang X."/>
            <person name="Zhao S."/>
            <person name="Ji Z."/>
            <person name="Zhou Q."/>
            <person name="Hu M."/>
            <person name="Wang Y."/>
            <person name="Chen M."/>
            <person name="Xu Y."/>
            <person name="Jin H."/>
            <person name="Xiao X."/>
            <person name="Hu G."/>
            <person name="Bao F."/>
            <person name="Hu Y."/>
            <person name="Wan P."/>
            <person name="Li L."/>
            <person name="Deng X."/>
            <person name="Kuang T."/>
            <person name="Xiang C."/>
            <person name="Zhu J.K."/>
            <person name="Oliver M.J."/>
            <person name="He Y."/>
        </authorList>
    </citation>
    <scope>NUCLEOTIDE SEQUENCE [LARGE SCALE GENOMIC DNA]</scope>
    <source>
        <strain evidence="2">cv. XS01</strain>
    </source>
</reference>
<dbReference type="Proteomes" id="UP000250235">
    <property type="component" value="Unassembled WGS sequence"/>
</dbReference>
<name>A0A2Z7CZ39_9LAMI</name>
<gene>
    <name evidence="1" type="ORF">F511_21285</name>
</gene>
<organism evidence="1 2">
    <name type="scientific">Dorcoceras hygrometricum</name>
    <dbReference type="NCBI Taxonomy" id="472368"/>
    <lineage>
        <taxon>Eukaryota</taxon>
        <taxon>Viridiplantae</taxon>
        <taxon>Streptophyta</taxon>
        <taxon>Embryophyta</taxon>
        <taxon>Tracheophyta</taxon>
        <taxon>Spermatophyta</taxon>
        <taxon>Magnoliopsida</taxon>
        <taxon>eudicotyledons</taxon>
        <taxon>Gunneridae</taxon>
        <taxon>Pentapetalae</taxon>
        <taxon>asterids</taxon>
        <taxon>lamiids</taxon>
        <taxon>Lamiales</taxon>
        <taxon>Gesneriaceae</taxon>
        <taxon>Didymocarpoideae</taxon>
        <taxon>Trichosporeae</taxon>
        <taxon>Loxocarpinae</taxon>
        <taxon>Dorcoceras</taxon>
    </lineage>
</organism>
<evidence type="ECO:0000313" key="2">
    <source>
        <dbReference type="Proteomes" id="UP000250235"/>
    </source>
</evidence>